<dbReference type="GO" id="GO:0004146">
    <property type="term" value="F:dihydrofolate reductase activity"/>
    <property type="evidence" value="ECO:0007669"/>
    <property type="project" value="UniProtKB-EC"/>
</dbReference>
<dbReference type="PRINTS" id="PR00070">
    <property type="entry name" value="DHFR"/>
</dbReference>
<evidence type="ECO:0000256" key="8">
    <source>
        <dbReference type="PIRNR" id="PIRNR000194"/>
    </source>
</evidence>
<dbReference type="PANTHER" id="PTHR48069">
    <property type="entry name" value="DIHYDROFOLATE REDUCTASE"/>
    <property type="match status" value="1"/>
</dbReference>
<evidence type="ECO:0000256" key="7">
    <source>
        <dbReference type="ARBA" id="ARBA00025067"/>
    </source>
</evidence>
<dbReference type="PROSITE" id="PS51330">
    <property type="entry name" value="DHFR_2"/>
    <property type="match status" value="1"/>
</dbReference>
<evidence type="ECO:0000256" key="5">
    <source>
        <dbReference type="ARBA" id="ARBA00022857"/>
    </source>
</evidence>
<dbReference type="InterPro" id="IPR012259">
    <property type="entry name" value="DHFR"/>
</dbReference>
<comment type="catalytic activity">
    <reaction evidence="8">
        <text>(6S)-5,6,7,8-tetrahydrofolate + NADP(+) = 7,8-dihydrofolate + NADPH + H(+)</text>
        <dbReference type="Rhea" id="RHEA:15009"/>
        <dbReference type="ChEBI" id="CHEBI:15378"/>
        <dbReference type="ChEBI" id="CHEBI:57451"/>
        <dbReference type="ChEBI" id="CHEBI:57453"/>
        <dbReference type="ChEBI" id="CHEBI:57783"/>
        <dbReference type="ChEBI" id="CHEBI:58349"/>
        <dbReference type="EC" id="1.5.1.3"/>
    </reaction>
</comment>
<dbReference type="GeneID" id="93351573"/>
<dbReference type="GO" id="GO:0046654">
    <property type="term" value="P:tetrahydrofolate biosynthetic process"/>
    <property type="evidence" value="ECO:0007669"/>
    <property type="project" value="UniProtKB-UniPathway"/>
</dbReference>
<evidence type="ECO:0000313" key="12">
    <source>
        <dbReference type="Proteomes" id="UP000254927"/>
    </source>
</evidence>
<dbReference type="FunFam" id="3.40.430.10:FF:000001">
    <property type="entry name" value="Dihydrofolate reductase"/>
    <property type="match status" value="1"/>
</dbReference>
<evidence type="ECO:0000313" key="11">
    <source>
        <dbReference type="EMBL" id="STZ67097.1"/>
    </source>
</evidence>
<dbReference type="InterPro" id="IPR017925">
    <property type="entry name" value="DHFR_CS"/>
</dbReference>
<dbReference type="GO" id="GO:0005829">
    <property type="term" value="C:cytosol"/>
    <property type="evidence" value="ECO:0007669"/>
    <property type="project" value="TreeGrafter"/>
</dbReference>
<dbReference type="GO" id="GO:0046655">
    <property type="term" value="P:folic acid metabolic process"/>
    <property type="evidence" value="ECO:0007669"/>
    <property type="project" value="TreeGrafter"/>
</dbReference>
<dbReference type="GO" id="GO:0046452">
    <property type="term" value="P:dihydrofolate metabolic process"/>
    <property type="evidence" value="ECO:0007669"/>
    <property type="project" value="TreeGrafter"/>
</dbReference>
<keyword evidence="5 8" id="KW-0521">NADP</keyword>
<dbReference type="GO" id="GO:0070401">
    <property type="term" value="F:NADP+ binding"/>
    <property type="evidence" value="ECO:0007669"/>
    <property type="project" value="UniProtKB-ARBA"/>
</dbReference>
<evidence type="ECO:0000259" key="10">
    <source>
        <dbReference type="PROSITE" id="PS51330"/>
    </source>
</evidence>
<evidence type="ECO:0000256" key="4">
    <source>
        <dbReference type="ARBA" id="ARBA00022563"/>
    </source>
</evidence>
<comment type="function">
    <text evidence="7 8">Key enzyme in folate metabolism. Catalyzes an essential reaction for de novo glycine and purine synthesis, and for DNA precursor synthesis.</text>
</comment>
<dbReference type="PANTHER" id="PTHR48069:SF3">
    <property type="entry name" value="DIHYDROFOLATE REDUCTASE"/>
    <property type="match status" value="1"/>
</dbReference>
<proteinExistence type="inferred from homology"/>
<dbReference type="InterPro" id="IPR001796">
    <property type="entry name" value="DHFR_dom"/>
</dbReference>
<dbReference type="EMBL" id="UGQW01000002">
    <property type="protein sequence ID" value="STZ67097.1"/>
    <property type="molecule type" value="Genomic_DNA"/>
</dbReference>
<dbReference type="CDD" id="cd00209">
    <property type="entry name" value="DHFR"/>
    <property type="match status" value="1"/>
</dbReference>
<evidence type="ECO:0000256" key="9">
    <source>
        <dbReference type="RuleBase" id="RU004474"/>
    </source>
</evidence>
<organism evidence="11 12">
    <name type="scientific">Neisseria elongata</name>
    <dbReference type="NCBI Taxonomy" id="495"/>
    <lineage>
        <taxon>Bacteria</taxon>
        <taxon>Pseudomonadati</taxon>
        <taxon>Pseudomonadota</taxon>
        <taxon>Betaproteobacteria</taxon>
        <taxon>Neisseriales</taxon>
        <taxon>Neisseriaceae</taxon>
        <taxon>Neisseria</taxon>
    </lineage>
</organism>
<reference evidence="11 12" key="1">
    <citation type="submission" date="2018-06" db="EMBL/GenBank/DDBJ databases">
        <authorList>
            <consortium name="Pathogen Informatics"/>
            <person name="Doyle S."/>
        </authorList>
    </citation>
    <scope>NUCLEOTIDE SEQUENCE [LARGE SCALE GENOMIC DNA]</scope>
    <source>
        <strain evidence="11 12">NCTC10660</strain>
    </source>
</reference>
<dbReference type="InterPro" id="IPR024072">
    <property type="entry name" value="DHFR-like_dom_sf"/>
</dbReference>
<comment type="similarity">
    <text evidence="2 8 9">Belongs to the dihydrofolate reductase family.</text>
</comment>
<name>A0A378TW10_NEIEL</name>
<dbReference type="UniPathway" id="UPA00077">
    <property type="reaction ID" value="UER00158"/>
</dbReference>
<feature type="domain" description="DHFR" evidence="10">
    <location>
        <begin position="3"/>
        <end position="160"/>
    </location>
</feature>
<keyword evidence="6 8" id="KW-0560">Oxidoreductase</keyword>
<dbReference type="RefSeq" id="WP_074894168.1">
    <property type="nucleotide sequence ID" value="NZ_CP031252.1"/>
</dbReference>
<dbReference type="Gene3D" id="3.40.430.10">
    <property type="entry name" value="Dihydrofolate Reductase, subunit A"/>
    <property type="match status" value="1"/>
</dbReference>
<evidence type="ECO:0000256" key="1">
    <source>
        <dbReference type="ARBA" id="ARBA00004903"/>
    </source>
</evidence>
<dbReference type="SUPFAM" id="SSF53597">
    <property type="entry name" value="Dihydrofolate reductase-like"/>
    <property type="match status" value="1"/>
</dbReference>
<evidence type="ECO:0000256" key="2">
    <source>
        <dbReference type="ARBA" id="ARBA00009539"/>
    </source>
</evidence>
<dbReference type="Proteomes" id="UP000254927">
    <property type="component" value="Unassembled WGS sequence"/>
</dbReference>
<protein>
    <recommendedName>
        <fullName evidence="3 8">Dihydrofolate reductase</fullName>
        <ecNumber evidence="3 8">1.5.1.3</ecNumber>
    </recommendedName>
</protein>
<dbReference type="EC" id="1.5.1.3" evidence="3 8"/>
<dbReference type="PIRSF" id="PIRSF000194">
    <property type="entry name" value="DHFR"/>
    <property type="match status" value="1"/>
</dbReference>
<sequence length="162" mass="17683">MQKITLIAACADGNVIGIDNAMPWHLPEDFAFFKAYTSGKPVVMGRKTWDSLPKKPLPNRRNIVVSRQAEGVFEGAETAPGLAQAVAMCEGAEEVVVMGGEQVYCLAMPSATDLRITEIGLRVKGDAFFPEIDSAVWQEAGREAHVAENGLEYAFVHYVRRA</sequence>
<dbReference type="PROSITE" id="PS00075">
    <property type="entry name" value="DHFR_1"/>
    <property type="match status" value="1"/>
</dbReference>
<dbReference type="AlphaFoldDB" id="A0A378TW10"/>
<evidence type="ECO:0000256" key="6">
    <source>
        <dbReference type="ARBA" id="ARBA00023002"/>
    </source>
</evidence>
<keyword evidence="4 8" id="KW-0554">One-carbon metabolism</keyword>
<gene>
    <name evidence="11" type="primary">folA</name>
    <name evidence="11" type="ORF">NCTC10660_00567</name>
</gene>
<comment type="pathway">
    <text evidence="1 8">Cofactor biosynthesis; tetrahydrofolate biosynthesis; 5,6,7,8-tetrahydrofolate from 7,8-dihydrofolate: step 1/1.</text>
</comment>
<dbReference type="Pfam" id="PF00186">
    <property type="entry name" value="DHFR_1"/>
    <property type="match status" value="1"/>
</dbReference>
<dbReference type="GO" id="GO:0006730">
    <property type="term" value="P:one-carbon metabolic process"/>
    <property type="evidence" value="ECO:0007669"/>
    <property type="project" value="UniProtKB-KW"/>
</dbReference>
<evidence type="ECO:0000256" key="3">
    <source>
        <dbReference type="ARBA" id="ARBA00012856"/>
    </source>
</evidence>
<accession>A0A378TW10</accession>